<name>A0AAD6C570_9EURO</name>
<evidence type="ECO:0000313" key="13">
    <source>
        <dbReference type="EMBL" id="KAJ5449511.1"/>
    </source>
</evidence>
<evidence type="ECO:0000256" key="4">
    <source>
        <dbReference type="ARBA" id="ARBA00012729"/>
    </source>
</evidence>
<dbReference type="InterPro" id="IPR011583">
    <property type="entry name" value="Chitinase_II/V-like_cat"/>
</dbReference>
<dbReference type="GO" id="GO:0008061">
    <property type="term" value="F:chitin binding"/>
    <property type="evidence" value="ECO:0007669"/>
    <property type="project" value="InterPro"/>
</dbReference>
<feature type="signal peptide" evidence="11">
    <location>
        <begin position="1"/>
        <end position="19"/>
    </location>
</feature>
<keyword evidence="10" id="KW-0624">Polysaccharide degradation</keyword>
<dbReference type="GO" id="GO:0000272">
    <property type="term" value="P:polysaccharide catabolic process"/>
    <property type="evidence" value="ECO:0007669"/>
    <property type="project" value="UniProtKB-KW"/>
</dbReference>
<reference evidence="13" key="1">
    <citation type="submission" date="2022-12" db="EMBL/GenBank/DDBJ databases">
        <authorList>
            <person name="Petersen C."/>
        </authorList>
    </citation>
    <scope>NUCLEOTIDE SEQUENCE</scope>
    <source>
        <strain evidence="13">IBT 16125</strain>
    </source>
</reference>
<reference evidence="13" key="2">
    <citation type="journal article" date="2023" name="IMA Fungus">
        <title>Comparative genomic study of the Penicillium genus elucidates a diverse pangenome and 15 lateral gene transfer events.</title>
        <authorList>
            <person name="Petersen C."/>
            <person name="Sorensen T."/>
            <person name="Nielsen M.R."/>
            <person name="Sondergaard T.E."/>
            <person name="Sorensen J.L."/>
            <person name="Fitzpatrick D.A."/>
            <person name="Frisvad J.C."/>
            <person name="Nielsen K.L."/>
        </authorList>
    </citation>
    <scope>NUCLEOTIDE SEQUENCE</scope>
    <source>
        <strain evidence="13">IBT 16125</strain>
    </source>
</reference>
<protein>
    <recommendedName>
        <fullName evidence="4">chitinase</fullName>
        <ecNumber evidence="4">3.2.1.14</ecNumber>
    </recommendedName>
</protein>
<dbReference type="PANTHER" id="PTHR11177:SF317">
    <property type="entry name" value="CHITINASE 12-RELATED"/>
    <property type="match status" value="1"/>
</dbReference>
<keyword evidence="7" id="KW-0146">Chitin degradation</keyword>
<evidence type="ECO:0000256" key="9">
    <source>
        <dbReference type="ARBA" id="ARBA00023295"/>
    </source>
</evidence>
<proteinExistence type="inferred from homology"/>
<evidence type="ECO:0000256" key="7">
    <source>
        <dbReference type="ARBA" id="ARBA00023024"/>
    </source>
</evidence>
<keyword evidence="8" id="KW-0119">Carbohydrate metabolism</keyword>
<sequence>MRLFLWLLQVNAWIAITSAVSHSDSANNSALGTRAAGGYRSVAYFVNWAIYGRNFNPSDLPVEKLTHVLYAFANIRPDTGEVYMTDSWADVEKHYSGDSWDDEGNNIYGCVKQLFLLKQKNRNLKVLLSVGGWTYSANFAPALSTASGQATFASSATNLYPASDTQANNMVSTLEQLRTSLDTYSAANANDYHFLITVACPAGPTNYANLHVGGMDTYIDFWNLMAYDYSGSWSTVAGHDANVYVSTANPSSTPFNTDQAVAYYTSKGVATDKIVLGMPLYGRSFMGTAGPGMPFTGVGSGRWENGVWDYKALPLAGAAIDYLSQPLASYSYDEANQMMVSYDTPQVARDKAQYIMTKGLGGGMWWESSGDKNGTDSLITTVVDTFGILTESWNELNYPTSSYDNLRAGFPSR</sequence>
<evidence type="ECO:0000256" key="6">
    <source>
        <dbReference type="ARBA" id="ARBA00022801"/>
    </source>
</evidence>
<dbReference type="InterPro" id="IPR001223">
    <property type="entry name" value="Glyco_hydro18_cat"/>
</dbReference>
<dbReference type="EC" id="3.2.1.14" evidence="4"/>
<evidence type="ECO:0000256" key="3">
    <source>
        <dbReference type="ARBA" id="ARBA00008682"/>
    </source>
</evidence>
<comment type="similarity">
    <text evidence="3">Belongs to the glycosyl hydrolase 18 family. Chitinase class V subfamily.</text>
</comment>
<dbReference type="SUPFAM" id="SSF51445">
    <property type="entry name" value="(Trans)glycosidases"/>
    <property type="match status" value="1"/>
</dbReference>
<gene>
    <name evidence="13" type="ORF">N7458_005960</name>
</gene>
<organism evidence="13 14">
    <name type="scientific">Penicillium daleae</name>
    <dbReference type="NCBI Taxonomy" id="63821"/>
    <lineage>
        <taxon>Eukaryota</taxon>
        <taxon>Fungi</taxon>
        <taxon>Dikarya</taxon>
        <taxon>Ascomycota</taxon>
        <taxon>Pezizomycotina</taxon>
        <taxon>Eurotiomycetes</taxon>
        <taxon>Eurotiomycetidae</taxon>
        <taxon>Eurotiales</taxon>
        <taxon>Aspergillaceae</taxon>
        <taxon>Penicillium</taxon>
    </lineage>
</organism>
<dbReference type="InterPro" id="IPR050314">
    <property type="entry name" value="Glycosyl_Hydrlase_18"/>
</dbReference>
<dbReference type="Pfam" id="PF00704">
    <property type="entry name" value="Glyco_hydro_18"/>
    <property type="match status" value="1"/>
</dbReference>
<keyword evidence="5" id="KW-0964">Secreted</keyword>
<keyword evidence="14" id="KW-1185">Reference proteome</keyword>
<dbReference type="FunFam" id="3.10.50.10:FF:000005">
    <property type="entry name" value="Endochitinase B1"/>
    <property type="match status" value="1"/>
</dbReference>
<keyword evidence="6" id="KW-0378">Hydrolase</keyword>
<dbReference type="GeneID" id="81599585"/>
<evidence type="ECO:0000313" key="14">
    <source>
        <dbReference type="Proteomes" id="UP001213681"/>
    </source>
</evidence>
<dbReference type="SUPFAM" id="SSF54556">
    <property type="entry name" value="Chitinase insertion domain"/>
    <property type="match status" value="1"/>
</dbReference>
<evidence type="ECO:0000256" key="11">
    <source>
        <dbReference type="SAM" id="SignalP"/>
    </source>
</evidence>
<dbReference type="CDD" id="cd06548">
    <property type="entry name" value="GH18_chitinase"/>
    <property type="match status" value="1"/>
</dbReference>
<evidence type="ECO:0000256" key="5">
    <source>
        <dbReference type="ARBA" id="ARBA00022525"/>
    </source>
</evidence>
<comment type="catalytic activity">
    <reaction evidence="1">
        <text>Random endo-hydrolysis of N-acetyl-beta-D-glucosaminide (1-&gt;4)-beta-linkages in chitin and chitodextrins.</text>
        <dbReference type="EC" id="3.2.1.14"/>
    </reaction>
</comment>
<feature type="domain" description="GH18" evidence="12">
    <location>
        <begin position="39"/>
        <end position="389"/>
    </location>
</feature>
<dbReference type="GO" id="GO:0006032">
    <property type="term" value="P:chitin catabolic process"/>
    <property type="evidence" value="ECO:0007669"/>
    <property type="project" value="UniProtKB-KW"/>
</dbReference>
<evidence type="ECO:0000259" key="12">
    <source>
        <dbReference type="PROSITE" id="PS51910"/>
    </source>
</evidence>
<keyword evidence="11" id="KW-0732">Signal</keyword>
<dbReference type="GO" id="GO:0005576">
    <property type="term" value="C:extracellular region"/>
    <property type="evidence" value="ECO:0007669"/>
    <property type="project" value="UniProtKB-SubCell"/>
</dbReference>
<feature type="chain" id="PRO_5041922676" description="chitinase" evidence="11">
    <location>
        <begin position="20"/>
        <end position="413"/>
    </location>
</feature>
<dbReference type="EMBL" id="JAPVEA010000006">
    <property type="protein sequence ID" value="KAJ5449511.1"/>
    <property type="molecule type" value="Genomic_DNA"/>
</dbReference>
<keyword evidence="9" id="KW-0326">Glycosidase</keyword>
<dbReference type="InterPro" id="IPR029070">
    <property type="entry name" value="Chitinase_insertion_sf"/>
</dbReference>
<comment type="caution">
    <text evidence="13">The sequence shown here is derived from an EMBL/GenBank/DDBJ whole genome shotgun (WGS) entry which is preliminary data.</text>
</comment>
<dbReference type="Gene3D" id="3.10.50.10">
    <property type="match status" value="1"/>
</dbReference>
<comment type="subcellular location">
    <subcellularLocation>
        <location evidence="2">Secreted</location>
    </subcellularLocation>
</comment>
<evidence type="ECO:0000256" key="1">
    <source>
        <dbReference type="ARBA" id="ARBA00000822"/>
    </source>
</evidence>
<dbReference type="PROSITE" id="PS51910">
    <property type="entry name" value="GH18_2"/>
    <property type="match status" value="1"/>
</dbReference>
<dbReference type="SMART" id="SM00636">
    <property type="entry name" value="Glyco_18"/>
    <property type="match status" value="1"/>
</dbReference>
<dbReference type="AlphaFoldDB" id="A0AAD6C570"/>
<dbReference type="RefSeq" id="XP_056765046.1">
    <property type="nucleotide sequence ID" value="XM_056909342.1"/>
</dbReference>
<dbReference type="GO" id="GO:0008843">
    <property type="term" value="F:endochitinase activity"/>
    <property type="evidence" value="ECO:0007669"/>
    <property type="project" value="UniProtKB-EC"/>
</dbReference>
<dbReference type="PANTHER" id="PTHR11177">
    <property type="entry name" value="CHITINASE"/>
    <property type="match status" value="1"/>
</dbReference>
<accession>A0AAD6C570</accession>
<evidence type="ECO:0000256" key="2">
    <source>
        <dbReference type="ARBA" id="ARBA00004613"/>
    </source>
</evidence>
<dbReference type="Proteomes" id="UP001213681">
    <property type="component" value="Unassembled WGS sequence"/>
</dbReference>
<dbReference type="FunFam" id="3.20.20.80:FF:000075">
    <property type="entry name" value="Sporulation-specific chitinase"/>
    <property type="match status" value="1"/>
</dbReference>
<evidence type="ECO:0000256" key="10">
    <source>
        <dbReference type="ARBA" id="ARBA00023326"/>
    </source>
</evidence>
<dbReference type="InterPro" id="IPR017853">
    <property type="entry name" value="GH"/>
</dbReference>
<evidence type="ECO:0000256" key="8">
    <source>
        <dbReference type="ARBA" id="ARBA00023277"/>
    </source>
</evidence>
<dbReference type="Gene3D" id="3.20.20.80">
    <property type="entry name" value="Glycosidases"/>
    <property type="match status" value="1"/>
</dbReference>